<dbReference type="PROSITE" id="PS51352">
    <property type="entry name" value="THIOREDOXIN_2"/>
    <property type="match status" value="1"/>
</dbReference>
<evidence type="ECO:0000256" key="6">
    <source>
        <dbReference type="SAM" id="SignalP"/>
    </source>
</evidence>
<feature type="signal peptide" evidence="6">
    <location>
        <begin position="1"/>
        <end position="25"/>
    </location>
</feature>
<reference evidence="8 9" key="1">
    <citation type="journal article" date="2009" name="Stand. Genomic Sci.">
        <title>Complete genome sequence of Stackebrandtia nassauensis type strain (LLR-40K-21).</title>
        <authorList>
            <person name="Munk C."/>
            <person name="Lapidus A."/>
            <person name="Copeland A."/>
            <person name="Jando M."/>
            <person name="Mayilraj S."/>
            <person name="Glavina Del Rio T."/>
            <person name="Nolan M."/>
            <person name="Chen F."/>
            <person name="Lucas S."/>
            <person name="Tice H."/>
            <person name="Cheng J.F."/>
            <person name="Han C."/>
            <person name="Detter J.C."/>
            <person name="Bruce D."/>
            <person name="Goodwin L."/>
            <person name="Chain P."/>
            <person name="Pitluck S."/>
            <person name="Goker M."/>
            <person name="Ovchinikova G."/>
            <person name="Pati A."/>
            <person name="Ivanova N."/>
            <person name="Mavromatis K."/>
            <person name="Chen A."/>
            <person name="Palaniappan K."/>
            <person name="Land M."/>
            <person name="Hauser L."/>
            <person name="Chang Y.J."/>
            <person name="Jeffries C.D."/>
            <person name="Bristow J."/>
            <person name="Eisen J.A."/>
            <person name="Markowitz V."/>
            <person name="Hugenholtz P."/>
            <person name="Kyrpides N.C."/>
            <person name="Klenk H.P."/>
        </authorList>
    </citation>
    <scope>NUCLEOTIDE SEQUENCE [LARGE SCALE GENOMIC DNA]</scope>
    <source>
        <strain evidence="9">DSM 44728 / CIP 108903 / NRRL B-16338 / NBRC 102104 / LLR-40K-21</strain>
    </source>
</reference>
<dbReference type="InterPro" id="IPR036249">
    <property type="entry name" value="Thioredoxin-like_sf"/>
</dbReference>
<dbReference type="PANTHER" id="PTHR42852">
    <property type="entry name" value="THIOL:DISULFIDE INTERCHANGE PROTEIN DSBE"/>
    <property type="match status" value="1"/>
</dbReference>
<evidence type="ECO:0000256" key="5">
    <source>
        <dbReference type="ARBA" id="ARBA00023284"/>
    </source>
</evidence>
<keyword evidence="2" id="KW-0201">Cytochrome c-type biogenesis</keyword>
<accession>D3Q834</accession>
<evidence type="ECO:0000259" key="7">
    <source>
        <dbReference type="PROSITE" id="PS51352"/>
    </source>
</evidence>
<dbReference type="AlphaFoldDB" id="D3Q834"/>
<dbReference type="Gene3D" id="3.40.30.10">
    <property type="entry name" value="Glutaredoxin"/>
    <property type="match status" value="1"/>
</dbReference>
<dbReference type="InterPro" id="IPR050553">
    <property type="entry name" value="Thioredoxin_ResA/DsbE_sf"/>
</dbReference>
<dbReference type="InterPro" id="IPR017937">
    <property type="entry name" value="Thioredoxin_CS"/>
</dbReference>
<keyword evidence="5" id="KW-0676">Redox-active center</keyword>
<dbReference type="eggNOG" id="COG0526">
    <property type="taxonomic scope" value="Bacteria"/>
</dbReference>
<feature type="domain" description="Thioredoxin" evidence="7">
    <location>
        <begin position="38"/>
        <end position="177"/>
    </location>
</feature>
<evidence type="ECO:0000313" key="8">
    <source>
        <dbReference type="EMBL" id="ADD40539.1"/>
    </source>
</evidence>
<gene>
    <name evidence="8" type="ordered locus">Snas_0827</name>
</gene>
<dbReference type="EMBL" id="CP001778">
    <property type="protein sequence ID" value="ADD40539.1"/>
    <property type="molecule type" value="Genomic_DNA"/>
</dbReference>
<dbReference type="GO" id="GO:0030313">
    <property type="term" value="C:cell envelope"/>
    <property type="evidence" value="ECO:0007669"/>
    <property type="project" value="UniProtKB-SubCell"/>
</dbReference>
<keyword evidence="3" id="KW-0735">Signal-anchor</keyword>
<organism evidence="8 9">
    <name type="scientific">Stackebrandtia nassauensis (strain DSM 44728 / CIP 108903 / NRRL B-16338 / NBRC 102104 / LLR-40K-21)</name>
    <dbReference type="NCBI Taxonomy" id="446470"/>
    <lineage>
        <taxon>Bacteria</taxon>
        <taxon>Bacillati</taxon>
        <taxon>Actinomycetota</taxon>
        <taxon>Actinomycetes</taxon>
        <taxon>Glycomycetales</taxon>
        <taxon>Glycomycetaceae</taxon>
        <taxon>Stackebrandtia</taxon>
    </lineage>
</organism>
<dbReference type="HOGENOM" id="CLU_042529_11_1_11"/>
<dbReference type="InterPro" id="IPR000866">
    <property type="entry name" value="AhpC/TSA"/>
</dbReference>
<keyword evidence="3" id="KW-0812">Transmembrane</keyword>
<evidence type="ECO:0000256" key="3">
    <source>
        <dbReference type="ARBA" id="ARBA00022968"/>
    </source>
</evidence>
<keyword evidence="9" id="KW-1185">Reference proteome</keyword>
<dbReference type="KEGG" id="sna:Snas_0827"/>
<dbReference type="RefSeq" id="WP_013016110.1">
    <property type="nucleotide sequence ID" value="NC_013947.1"/>
</dbReference>
<name>D3Q834_STANL</name>
<dbReference type="SUPFAM" id="SSF52833">
    <property type="entry name" value="Thioredoxin-like"/>
    <property type="match status" value="1"/>
</dbReference>
<sequence length="179" mass="19505">MRTRLLLAGLALTMLAGCAGNQAQATTEDGKTIVYTDESERPKAPTLSGEVLDGEKFEAPDAEVTVVNFWASWCAPCRREGPELVEAYDKTKDDGVAFVGINIRDDRDKGIAFEKGLGVDYPSIFDPSGRLALKYKDVPPNTIPATIVIDDKNRIAAVFRQELTADTLLDAIEDVRGDK</sequence>
<comment type="subcellular location">
    <subcellularLocation>
        <location evidence="1">Cell envelope</location>
    </subcellularLocation>
</comment>
<evidence type="ECO:0000313" key="9">
    <source>
        <dbReference type="Proteomes" id="UP000000844"/>
    </source>
</evidence>
<dbReference type="STRING" id="446470.Snas_0827"/>
<proteinExistence type="predicted"/>
<protein>
    <submittedName>
        <fullName evidence="8">Alkyl hydroperoxide reductase/ Thiol specific antioxidant/ Mal allergen</fullName>
    </submittedName>
</protein>
<dbReference type="OrthoDB" id="9796554at2"/>
<evidence type="ECO:0000256" key="1">
    <source>
        <dbReference type="ARBA" id="ARBA00004196"/>
    </source>
</evidence>
<dbReference type="Pfam" id="PF00578">
    <property type="entry name" value="AhpC-TSA"/>
    <property type="match status" value="1"/>
</dbReference>
<dbReference type="GO" id="GO:0016491">
    <property type="term" value="F:oxidoreductase activity"/>
    <property type="evidence" value="ECO:0007669"/>
    <property type="project" value="InterPro"/>
</dbReference>
<evidence type="ECO:0000256" key="2">
    <source>
        <dbReference type="ARBA" id="ARBA00022748"/>
    </source>
</evidence>
<dbReference type="GO" id="GO:0017004">
    <property type="term" value="P:cytochrome complex assembly"/>
    <property type="evidence" value="ECO:0007669"/>
    <property type="project" value="UniProtKB-KW"/>
</dbReference>
<dbReference type="PROSITE" id="PS00194">
    <property type="entry name" value="THIOREDOXIN_1"/>
    <property type="match status" value="1"/>
</dbReference>
<dbReference type="InterPro" id="IPR013766">
    <property type="entry name" value="Thioredoxin_domain"/>
</dbReference>
<dbReference type="Proteomes" id="UP000000844">
    <property type="component" value="Chromosome"/>
</dbReference>
<evidence type="ECO:0000256" key="4">
    <source>
        <dbReference type="ARBA" id="ARBA00023157"/>
    </source>
</evidence>
<dbReference type="GO" id="GO:0016209">
    <property type="term" value="F:antioxidant activity"/>
    <property type="evidence" value="ECO:0007669"/>
    <property type="project" value="InterPro"/>
</dbReference>
<keyword evidence="6" id="KW-0732">Signal</keyword>
<dbReference type="PROSITE" id="PS51257">
    <property type="entry name" value="PROKAR_LIPOPROTEIN"/>
    <property type="match status" value="1"/>
</dbReference>
<keyword evidence="4" id="KW-1015">Disulfide bond</keyword>
<dbReference type="CDD" id="cd02966">
    <property type="entry name" value="TlpA_like_family"/>
    <property type="match status" value="1"/>
</dbReference>
<feature type="chain" id="PRO_5003048935" evidence="6">
    <location>
        <begin position="26"/>
        <end position="179"/>
    </location>
</feature>
<dbReference type="PANTHER" id="PTHR42852:SF6">
    <property type="entry name" value="THIOL:DISULFIDE INTERCHANGE PROTEIN DSBE"/>
    <property type="match status" value="1"/>
</dbReference>